<keyword evidence="1" id="KW-0472">Membrane</keyword>
<sequence>MTTTRFVRAVAAAAALVLLSSCRVDSRVSLQVQPNGTGKISVIVTADKAIVTKAPSLKADIRVDDAVKAGWKVQGPSDTKEGGLTITLTHSFSGPAEATALLTQVNGARGPLHNMVLSRSGKDTNSTWKLAGRLEVNGGLEAFADDATLALLGGAPYAAEISAAGLDLGDAVGIYFDATLPGKVDSTTGQQKDGVISWRVPMDGTPTDVATSVTNVDVASSISRVARVLLLGLLALWVAGSLVLILMVLNARNKRARTPRI</sequence>
<protein>
    <submittedName>
        <fullName evidence="2">Unannotated protein</fullName>
    </submittedName>
</protein>
<name>A0A6J6H0H9_9ZZZZ</name>
<feature type="transmembrane region" description="Helical" evidence="1">
    <location>
        <begin position="228"/>
        <end position="251"/>
    </location>
</feature>
<dbReference type="PROSITE" id="PS51257">
    <property type="entry name" value="PROKAR_LIPOPROTEIN"/>
    <property type="match status" value="1"/>
</dbReference>
<evidence type="ECO:0000313" key="2">
    <source>
        <dbReference type="EMBL" id="CAB4602278.1"/>
    </source>
</evidence>
<accession>A0A6J6H0H9</accession>
<evidence type="ECO:0000256" key="1">
    <source>
        <dbReference type="SAM" id="Phobius"/>
    </source>
</evidence>
<dbReference type="EMBL" id="CAEZUL010000086">
    <property type="protein sequence ID" value="CAB4602278.1"/>
    <property type="molecule type" value="Genomic_DNA"/>
</dbReference>
<reference evidence="2" key="1">
    <citation type="submission" date="2020-05" db="EMBL/GenBank/DDBJ databases">
        <authorList>
            <person name="Chiriac C."/>
            <person name="Salcher M."/>
            <person name="Ghai R."/>
            <person name="Kavagutti S V."/>
        </authorList>
    </citation>
    <scope>NUCLEOTIDE SEQUENCE</scope>
</reference>
<keyword evidence="1" id="KW-1133">Transmembrane helix</keyword>
<proteinExistence type="predicted"/>
<organism evidence="2">
    <name type="scientific">freshwater metagenome</name>
    <dbReference type="NCBI Taxonomy" id="449393"/>
    <lineage>
        <taxon>unclassified sequences</taxon>
        <taxon>metagenomes</taxon>
        <taxon>ecological metagenomes</taxon>
    </lineage>
</organism>
<dbReference type="AlphaFoldDB" id="A0A6J6H0H9"/>
<gene>
    <name evidence="2" type="ORF">UFOPK1808_00850</name>
</gene>
<keyword evidence="1" id="KW-0812">Transmembrane</keyword>